<keyword evidence="3" id="KW-0472">Membrane</keyword>
<dbReference type="PROSITE" id="PS50835">
    <property type="entry name" value="IG_LIKE"/>
    <property type="match status" value="1"/>
</dbReference>
<dbReference type="Proteomes" id="UP000694393">
    <property type="component" value="Unplaced"/>
</dbReference>
<evidence type="ECO:0000259" key="5">
    <source>
        <dbReference type="PROSITE" id="PS50835"/>
    </source>
</evidence>
<evidence type="ECO:0000313" key="6">
    <source>
        <dbReference type="Ensembl" id="ENSPCEP00000022576.1"/>
    </source>
</evidence>
<dbReference type="InterPro" id="IPR036179">
    <property type="entry name" value="Ig-like_dom_sf"/>
</dbReference>
<keyword evidence="3" id="KW-1133">Transmembrane helix</keyword>
<feature type="chain" id="PRO_5034719814" description="Ig-like domain-containing protein" evidence="4">
    <location>
        <begin position="22"/>
        <end position="363"/>
    </location>
</feature>
<organism evidence="6 7">
    <name type="scientific">Pelusios castaneus</name>
    <name type="common">West African mud turtle</name>
    <dbReference type="NCBI Taxonomy" id="367368"/>
    <lineage>
        <taxon>Eukaryota</taxon>
        <taxon>Metazoa</taxon>
        <taxon>Chordata</taxon>
        <taxon>Craniata</taxon>
        <taxon>Vertebrata</taxon>
        <taxon>Euteleostomi</taxon>
        <taxon>Archelosauria</taxon>
        <taxon>Testudinata</taxon>
        <taxon>Testudines</taxon>
        <taxon>Pleurodira</taxon>
        <taxon>Pelomedusidae</taxon>
        <taxon>Pelusios</taxon>
    </lineage>
</organism>
<dbReference type="Gene3D" id="3.30.500.10">
    <property type="entry name" value="MHC class I-like antigen recognition-like"/>
    <property type="match status" value="1"/>
</dbReference>
<dbReference type="Gene3D" id="2.60.40.10">
    <property type="entry name" value="Immunoglobulins"/>
    <property type="match status" value="1"/>
</dbReference>
<dbReference type="SMART" id="SM00407">
    <property type="entry name" value="IGc1"/>
    <property type="match status" value="1"/>
</dbReference>
<keyword evidence="1" id="KW-0325">Glycoprotein</keyword>
<comment type="similarity">
    <text evidence="2">Belongs to the MHC class I family.</text>
</comment>
<dbReference type="PANTHER" id="PTHR16675">
    <property type="entry name" value="MHC CLASS I-RELATED"/>
    <property type="match status" value="1"/>
</dbReference>
<dbReference type="InterPro" id="IPR011161">
    <property type="entry name" value="MHC_I-like_Ag-recog"/>
</dbReference>
<name>A0A8C8SN34_9SAUR</name>
<dbReference type="SUPFAM" id="SSF48726">
    <property type="entry name" value="Immunoglobulin"/>
    <property type="match status" value="1"/>
</dbReference>
<dbReference type="Ensembl" id="ENSPCET00000023333.1">
    <property type="protein sequence ID" value="ENSPCEP00000022576.1"/>
    <property type="gene ID" value="ENSPCEG00000017216.1"/>
</dbReference>
<dbReference type="InterPro" id="IPR011162">
    <property type="entry name" value="MHC_I/II-like_Ag-recog"/>
</dbReference>
<dbReference type="InterPro" id="IPR013783">
    <property type="entry name" value="Ig-like_fold"/>
</dbReference>
<keyword evidence="3" id="KW-0812">Transmembrane</keyword>
<evidence type="ECO:0000256" key="4">
    <source>
        <dbReference type="SAM" id="SignalP"/>
    </source>
</evidence>
<evidence type="ECO:0000313" key="7">
    <source>
        <dbReference type="Proteomes" id="UP000694393"/>
    </source>
</evidence>
<reference evidence="6" key="2">
    <citation type="submission" date="2025-09" db="UniProtKB">
        <authorList>
            <consortium name="Ensembl"/>
        </authorList>
    </citation>
    <scope>IDENTIFICATION</scope>
</reference>
<protein>
    <recommendedName>
        <fullName evidence="5">Ig-like domain-containing protein</fullName>
    </recommendedName>
</protein>
<evidence type="ECO:0000256" key="3">
    <source>
        <dbReference type="SAM" id="Phobius"/>
    </source>
</evidence>
<dbReference type="GO" id="GO:0006955">
    <property type="term" value="P:immune response"/>
    <property type="evidence" value="ECO:0007669"/>
    <property type="project" value="TreeGrafter"/>
</dbReference>
<dbReference type="PRINTS" id="PR01638">
    <property type="entry name" value="MHCCLASSI"/>
</dbReference>
<dbReference type="InterPro" id="IPR003597">
    <property type="entry name" value="Ig_C1-set"/>
</dbReference>
<accession>A0A8C8SN34</accession>
<feature type="transmembrane region" description="Helical" evidence="3">
    <location>
        <begin position="317"/>
        <end position="338"/>
    </location>
</feature>
<dbReference type="SUPFAM" id="SSF54452">
    <property type="entry name" value="MHC antigen-recognition domain"/>
    <property type="match status" value="1"/>
</dbReference>
<evidence type="ECO:0000256" key="1">
    <source>
        <dbReference type="ARBA" id="ARBA00023180"/>
    </source>
</evidence>
<dbReference type="AlphaFoldDB" id="A0A8C8SN34"/>
<keyword evidence="4" id="KW-0732">Signal</keyword>
<keyword evidence="7" id="KW-1185">Reference proteome</keyword>
<dbReference type="InterPro" id="IPR001039">
    <property type="entry name" value="MHC_I_a_a1/a2"/>
</dbReference>
<feature type="signal peptide" evidence="4">
    <location>
        <begin position="1"/>
        <end position="21"/>
    </location>
</feature>
<dbReference type="Pfam" id="PF00129">
    <property type="entry name" value="MHC_I"/>
    <property type="match status" value="1"/>
</dbReference>
<proteinExistence type="inferred from homology"/>
<dbReference type="PANTHER" id="PTHR16675:SF193">
    <property type="entry name" value="LOC571647 PROTEIN-RELATED"/>
    <property type="match status" value="1"/>
</dbReference>
<reference evidence="6" key="1">
    <citation type="submission" date="2025-08" db="UniProtKB">
        <authorList>
            <consortium name="Ensembl"/>
        </authorList>
    </citation>
    <scope>IDENTIFICATION</scope>
</reference>
<dbReference type="GO" id="GO:0009897">
    <property type="term" value="C:external side of plasma membrane"/>
    <property type="evidence" value="ECO:0007669"/>
    <property type="project" value="TreeGrafter"/>
</dbReference>
<dbReference type="InterPro" id="IPR007110">
    <property type="entry name" value="Ig-like_dom"/>
</dbReference>
<dbReference type="InterPro" id="IPR050208">
    <property type="entry name" value="MHC_class-I_related"/>
</dbReference>
<evidence type="ECO:0000256" key="2">
    <source>
        <dbReference type="RuleBase" id="RU004439"/>
    </source>
</evidence>
<sequence>MGSQKHLLLVWLTLWPLCGLAEPDPERSHRLSYHYVATYDAGGLQDFWAAGLLDGAPLDGYDRATRTKVPAQPWVRDGLDPDYWYRGSTSRAAKEDWFRRNVEILKQRTNQTQGQHTLHWALGCELEPGGVVHSWYQFGYDGADFLLFDPGNLHWLAVESGAEATQRRWDAQREFGSQLQHYLRDTCLEWLSQFLHLRRAWARRAAAPQLQVWARPTPERPGWLTLRCLAGGFPTRDIEVTWLRGNVTLSGNERDKGLPNGDGTFQLRRYLQVPEGEAQGVRCRAAHGDLEVPLETELGSRAVPWPPSQGSGGTSSGAAAALGVLGGLAILAGALFLWRKRARWKMGQSRLHLVSDEEVPEDS</sequence>
<dbReference type="GO" id="GO:0005615">
    <property type="term" value="C:extracellular space"/>
    <property type="evidence" value="ECO:0007669"/>
    <property type="project" value="TreeGrafter"/>
</dbReference>
<dbReference type="InterPro" id="IPR037055">
    <property type="entry name" value="MHC_I-like_Ag-recog_sf"/>
</dbReference>
<dbReference type="Pfam" id="PF07654">
    <property type="entry name" value="C1-set"/>
    <property type="match status" value="1"/>
</dbReference>
<feature type="domain" description="Ig-like" evidence="5">
    <location>
        <begin position="208"/>
        <end position="299"/>
    </location>
</feature>